<reference evidence="1 2" key="1">
    <citation type="submission" date="2024-04" db="EMBL/GenBank/DDBJ databases">
        <authorList>
            <consortium name="Genoscope - CEA"/>
            <person name="William W."/>
        </authorList>
    </citation>
    <scope>NUCLEOTIDE SEQUENCE [LARGE SCALE GENOMIC DNA]</scope>
</reference>
<feature type="non-terminal residue" evidence="1">
    <location>
        <position position="1"/>
    </location>
</feature>
<accession>A0AAV2IIP4</accession>
<keyword evidence="2" id="KW-1185">Reference proteome</keyword>
<organism evidence="1 2">
    <name type="scientific">Lymnaea stagnalis</name>
    <name type="common">Great pond snail</name>
    <name type="synonym">Helix stagnalis</name>
    <dbReference type="NCBI Taxonomy" id="6523"/>
    <lineage>
        <taxon>Eukaryota</taxon>
        <taxon>Metazoa</taxon>
        <taxon>Spiralia</taxon>
        <taxon>Lophotrochozoa</taxon>
        <taxon>Mollusca</taxon>
        <taxon>Gastropoda</taxon>
        <taxon>Heterobranchia</taxon>
        <taxon>Euthyneura</taxon>
        <taxon>Panpulmonata</taxon>
        <taxon>Hygrophila</taxon>
        <taxon>Lymnaeoidea</taxon>
        <taxon>Lymnaeidae</taxon>
        <taxon>Lymnaea</taxon>
    </lineage>
</organism>
<comment type="caution">
    <text evidence="1">The sequence shown here is derived from an EMBL/GenBank/DDBJ whole genome shotgun (WGS) entry which is preliminary data.</text>
</comment>
<evidence type="ECO:0000313" key="1">
    <source>
        <dbReference type="EMBL" id="CAL1546710.1"/>
    </source>
</evidence>
<protein>
    <recommendedName>
        <fullName evidence="3">Apple domain-containing protein</fullName>
    </recommendedName>
</protein>
<dbReference type="EMBL" id="CAXITT010000847">
    <property type="protein sequence ID" value="CAL1546710.1"/>
    <property type="molecule type" value="Genomic_DNA"/>
</dbReference>
<proteinExistence type="predicted"/>
<evidence type="ECO:0008006" key="3">
    <source>
        <dbReference type="Google" id="ProtNLM"/>
    </source>
</evidence>
<evidence type="ECO:0000313" key="2">
    <source>
        <dbReference type="Proteomes" id="UP001497497"/>
    </source>
</evidence>
<dbReference type="AlphaFoldDB" id="A0AAV2IIP4"/>
<name>A0AAV2IIP4_LYMST</name>
<gene>
    <name evidence="1" type="ORF">GSLYS_00020087001</name>
</gene>
<dbReference type="Proteomes" id="UP001497497">
    <property type="component" value="Unassembled WGS sequence"/>
</dbReference>
<sequence>ASLTSSAAPTVQTATTLRPNTQLVSGISYLYLTKVYNTCQVTNTQTVVPFRPHVLTCGSLCLRTPDCTGINFWEKTSQCDLTFNAAGGISTTSAVPGCQFYARGQRSR</sequence>